<comment type="caution">
    <text evidence="3">The sequence shown here is derived from an EMBL/GenBank/DDBJ whole genome shotgun (WGS) entry which is preliminary data.</text>
</comment>
<proteinExistence type="predicted"/>
<evidence type="ECO:0008006" key="5">
    <source>
        <dbReference type="Google" id="ProtNLM"/>
    </source>
</evidence>
<feature type="region of interest" description="Disordered" evidence="1">
    <location>
        <begin position="210"/>
        <end position="260"/>
    </location>
</feature>
<accession>A0ABV3UTZ9</accession>
<evidence type="ECO:0000313" key="4">
    <source>
        <dbReference type="Proteomes" id="UP001558353"/>
    </source>
</evidence>
<dbReference type="RefSeq" id="WP_368521906.1">
    <property type="nucleotide sequence ID" value="NZ_JAYWMA010000001.1"/>
</dbReference>
<keyword evidence="2" id="KW-1133">Transmembrane helix</keyword>
<feature type="compositionally biased region" description="Pro residues" evidence="1">
    <location>
        <begin position="210"/>
        <end position="244"/>
    </location>
</feature>
<reference evidence="3 4" key="1">
    <citation type="journal article" date="2024" name="Fungal Genet. Biol.">
        <title>The porcine skin microbiome exhibits broad fungal antagonism.</title>
        <authorList>
            <person name="De La Cruz K.F."/>
            <person name="Townsend E.C."/>
            <person name="Alex Cheong J.Z."/>
            <person name="Salamzade R."/>
            <person name="Liu A."/>
            <person name="Sandstrom S."/>
            <person name="Davila E."/>
            <person name="Huang L."/>
            <person name="Xu K.H."/>
            <person name="Wu S.Y."/>
            <person name="Meudt J.J."/>
            <person name="Shanmuganayagam D."/>
            <person name="Gibson A.L.F."/>
            <person name="Kalan L.R."/>
        </authorList>
    </citation>
    <scope>NUCLEOTIDE SEQUENCE [LARGE SCALE GENOMIC DNA]</scope>
    <source>
        <strain evidence="3 4">LK2569</strain>
    </source>
</reference>
<dbReference type="EMBL" id="JAYWMA010000001">
    <property type="protein sequence ID" value="MEX3527721.1"/>
    <property type="molecule type" value="Genomic_DNA"/>
</dbReference>
<sequence>MSRHRAPEPEKKSAPDGVSPVMAAIAILCVLGLAVTLVLMSGSDRVSGPMNVNGDFAGPENGESVADYAARASESLRTPPPLADGSAAEEGAEHWALVTFDPPADADAAAAAVDGIEGLRVGTLYVGPMASRPIAEPTAGLSRADVIRAELDLIARAAGPVIGGGEHGITGLLVRAPLEQLRAIEGRPGVAAVEALAADAVYGRFGVRPLAPPEPAPADDPADVPEPAPESAPADAPAPAPEPAPADAFAPAPDTAGAPR</sequence>
<feature type="transmembrane region" description="Helical" evidence="2">
    <location>
        <begin position="20"/>
        <end position="40"/>
    </location>
</feature>
<keyword evidence="2" id="KW-0812">Transmembrane</keyword>
<name>A0ABV3UTZ9_9CORY</name>
<evidence type="ECO:0000313" key="3">
    <source>
        <dbReference type="EMBL" id="MEX3527721.1"/>
    </source>
</evidence>
<evidence type="ECO:0000256" key="2">
    <source>
        <dbReference type="SAM" id="Phobius"/>
    </source>
</evidence>
<feature type="compositionally biased region" description="Low complexity" evidence="1">
    <location>
        <begin position="245"/>
        <end position="260"/>
    </location>
</feature>
<evidence type="ECO:0000256" key="1">
    <source>
        <dbReference type="SAM" id="MobiDB-lite"/>
    </source>
</evidence>
<organism evidence="3 4">
    <name type="scientific">Corynebacterium xerosis</name>
    <dbReference type="NCBI Taxonomy" id="1725"/>
    <lineage>
        <taxon>Bacteria</taxon>
        <taxon>Bacillati</taxon>
        <taxon>Actinomycetota</taxon>
        <taxon>Actinomycetes</taxon>
        <taxon>Mycobacteriales</taxon>
        <taxon>Corynebacteriaceae</taxon>
        <taxon>Corynebacterium</taxon>
    </lineage>
</organism>
<dbReference type="Proteomes" id="UP001558353">
    <property type="component" value="Unassembled WGS sequence"/>
</dbReference>
<protein>
    <recommendedName>
        <fullName evidence="5">Secreted protein</fullName>
    </recommendedName>
</protein>
<keyword evidence="2" id="KW-0472">Membrane</keyword>
<keyword evidence="4" id="KW-1185">Reference proteome</keyword>
<gene>
    <name evidence="3" type="ORF">VVR64_01365</name>
</gene>